<evidence type="ECO:0000256" key="6">
    <source>
        <dbReference type="ARBA" id="ARBA00023065"/>
    </source>
</evidence>
<dbReference type="GO" id="GO:0005524">
    <property type="term" value="F:ATP binding"/>
    <property type="evidence" value="ECO:0007669"/>
    <property type="project" value="UniProtKB-KW"/>
</dbReference>
<protein>
    <submittedName>
        <fullName evidence="8">Fe(3+) dicitrate transport ATP-binding protein FecE</fullName>
    </submittedName>
</protein>
<feature type="domain" description="ABC transporter" evidence="7">
    <location>
        <begin position="9"/>
        <end position="240"/>
    </location>
</feature>
<dbReference type="PANTHER" id="PTHR42734:SF6">
    <property type="entry name" value="MOLYBDATE IMPORT ATP-BINDING PROTEIN MOLC"/>
    <property type="match status" value="1"/>
</dbReference>
<proteinExistence type="inferred from homology"/>
<dbReference type="Proteomes" id="UP000516349">
    <property type="component" value="Chromosome"/>
</dbReference>
<accession>A0A7H1NQ37</accession>
<evidence type="ECO:0000313" key="9">
    <source>
        <dbReference type="Proteomes" id="UP000516349"/>
    </source>
</evidence>
<keyword evidence="6" id="KW-0406">Ion transport</keyword>
<comment type="similarity">
    <text evidence="1">Belongs to the ABC transporter superfamily.</text>
</comment>
<keyword evidence="5" id="KW-0864">Zinc transport</keyword>
<evidence type="ECO:0000259" key="7">
    <source>
        <dbReference type="PROSITE" id="PS50893"/>
    </source>
</evidence>
<keyword evidence="9" id="KW-1185">Reference proteome</keyword>
<organism evidence="8 9">
    <name type="scientific">Entomobacter blattae</name>
    <dbReference type="NCBI Taxonomy" id="2762277"/>
    <lineage>
        <taxon>Bacteria</taxon>
        <taxon>Pseudomonadati</taxon>
        <taxon>Pseudomonadota</taxon>
        <taxon>Alphaproteobacteria</taxon>
        <taxon>Acetobacterales</taxon>
        <taxon>Acetobacteraceae</taxon>
        <taxon>Entomobacter</taxon>
    </lineage>
</organism>
<dbReference type="AlphaFoldDB" id="A0A7H1NQ37"/>
<evidence type="ECO:0000256" key="4">
    <source>
        <dbReference type="ARBA" id="ARBA00022840"/>
    </source>
</evidence>
<dbReference type="InterPro" id="IPR003593">
    <property type="entry name" value="AAA+_ATPase"/>
</dbReference>
<dbReference type="CDD" id="cd03214">
    <property type="entry name" value="ABC_Iron-Siderophores_B12_Hemin"/>
    <property type="match status" value="1"/>
</dbReference>
<keyword evidence="3" id="KW-0547">Nucleotide-binding</keyword>
<dbReference type="SUPFAM" id="SSF52540">
    <property type="entry name" value="P-loop containing nucleoside triphosphate hydrolases"/>
    <property type="match status" value="1"/>
</dbReference>
<evidence type="ECO:0000256" key="1">
    <source>
        <dbReference type="ARBA" id="ARBA00005417"/>
    </source>
</evidence>
<dbReference type="Pfam" id="PF00005">
    <property type="entry name" value="ABC_tran"/>
    <property type="match status" value="1"/>
</dbReference>
<dbReference type="GO" id="GO:0006829">
    <property type="term" value="P:zinc ion transport"/>
    <property type="evidence" value="ECO:0007669"/>
    <property type="project" value="UniProtKB-KW"/>
</dbReference>
<sequence>MEEQHAALMQVQAVSCDLEHISVLREVSFSLQKGEMVGLLGANGAGKTTLMRLILGFIRPLSGEIFLAGQHLKHYSRRALAQLIAYVPQGHYAMFPYRVIDVVLMGNLPRESFWYSASSALVEEAQLVLEKLSIGDLTYRRYTTLSGGQRQSVLLARALLQKAPLLVLDEPETGLDYGQQQRLYILLRQLTAEGYCIFATTHDPLRARQVFQRAILLQNKTILCDGPVSTALSDRLIEKLYQR</sequence>
<name>A0A7H1NQ37_9PROT</name>
<evidence type="ECO:0000256" key="2">
    <source>
        <dbReference type="ARBA" id="ARBA00022448"/>
    </source>
</evidence>
<evidence type="ECO:0000256" key="3">
    <source>
        <dbReference type="ARBA" id="ARBA00022741"/>
    </source>
</evidence>
<gene>
    <name evidence="8" type="primary">fecE_1</name>
    <name evidence="8" type="ORF">JGUZn3_06550</name>
</gene>
<evidence type="ECO:0000256" key="5">
    <source>
        <dbReference type="ARBA" id="ARBA00022906"/>
    </source>
</evidence>
<dbReference type="GO" id="GO:0016887">
    <property type="term" value="F:ATP hydrolysis activity"/>
    <property type="evidence" value="ECO:0007669"/>
    <property type="project" value="InterPro"/>
</dbReference>
<keyword evidence="4 8" id="KW-0067">ATP-binding</keyword>
<dbReference type="InterPro" id="IPR003439">
    <property type="entry name" value="ABC_transporter-like_ATP-bd"/>
</dbReference>
<evidence type="ECO:0000313" key="8">
    <source>
        <dbReference type="EMBL" id="QNT77897.1"/>
    </source>
</evidence>
<dbReference type="FunFam" id="3.40.50.300:FF:000134">
    <property type="entry name" value="Iron-enterobactin ABC transporter ATP-binding protein"/>
    <property type="match status" value="1"/>
</dbReference>
<dbReference type="PANTHER" id="PTHR42734">
    <property type="entry name" value="METAL TRANSPORT SYSTEM ATP-BINDING PROTEIN TM_0124-RELATED"/>
    <property type="match status" value="1"/>
</dbReference>
<dbReference type="RefSeq" id="WP_238996881.1">
    <property type="nucleotide sequence ID" value="NZ_CP060244.1"/>
</dbReference>
<dbReference type="SMART" id="SM00382">
    <property type="entry name" value="AAA"/>
    <property type="match status" value="1"/>
</dbReference>
<keyword evidence="5" id="KW-0862">Zinc</keyword>
<dbReference type="EMBL" id="CP060244">
    <property type="protein sequence ID" value="QNT77897.1"/>
    <property type="molecule type" value="Genomic_DNA"/>
</dbReference>
<keyword evidence="2" id="KW-0813">Transport</keyword>
<dbReference type="PROSITE" id="PS50893">
    <property type="entry name" value="ABC_TRANSPORTER_2"/>
    <property type="match status" value="1"/>
</dbReference>
<reference evidence="8 9" key="1">
    <citation type="submission" date="2020-08" db="EMBL/GenBank/DDBJ databases">
        <title>Complete genome sequence of Entomobacter blattae G55GP.</title>
        <authorList>
            <person name="Poehlein A."/>
            <person name="Guzman J."/>
            <person name="Daniel R."/>
            <person name="Vilcinskas A."/>
        </authorList>
    </citation>
    <scope>NUCLEOTIDE SEQUENCE [LARGE SCALE GENOMIC DNA]</scope>
    <source>
        <strain evidence="8 9">G55GP</strain>
    </source>
</reference>
<dbReference type="KEGG" id="ebla:JGUZn3_06550"/>
<dbReference type="InterPro" id="IPR027417">
    <property type="entry name" value="P-loop_NTPase"/>
</dbReference>
<dbReference type="Gene3D" id="3.40.50.300">
    <property type="entry name" value="P-loop containing nucleotide triphosphate hydrolases"/>
    <property type="match status" value="1"/>
</dbReference>
<dbReference type="InterPro" id="IPR050153">
    <property type="entry name" value="Metal_Ion_Import_ABC"/>
</dbReference>